<organism evidence="13 14">
    <name type="scientific">Legionella maioricensis</name>
    <dbReference type="NCBI Taxonomy" id="2896528"/>
    <lineage>
        <taxon>Bacteria</taxon>
        <taxon>Pseudomonadati</taxon>
        <taxon>Pseudomonadota</taxon>
        <taxon>Gammaproteobacteria</taxon>
        <taxon>Legionellales</taxon>
        <taxon>Legionellaceae</taxon>
        <taxon>Legionella</taxon>
    </lineage>
</organism>
<dbReference type="GO" id="GO:0005737">
    <property type="term" value="C:cytoplasm"/>
    <property type="evidence" value="ECO:0007669"/>
    <property type="project" value="UniProtKB-SubCell"/>
</dbReference>
<proteinExistence type="inferred from homology"/>
<dbReference type="HAMAP" id="MF_01102">
    <property type="entry name" value="MnmC"/>
    <property type="match status" value="1"/>
</dbReference>
<comment type="catalytic activity">
    <reaction evidence="10">
        <text>5-aminomethyl-2-thiouridine(34) in tRNA + S-adenosyl-L-methionine = 5-methylaminomethyl-2-thiouridine(34) in tRNA + S-adenosyl-L-homocysteine + H(+)</text>
        <dbReference type="Rhea" id="RHEA:19569"/>
        <dbReference type="Rhea" id="RHEA-COMP:10195"/>
        <dbReference type="Rhea" id="RHEA-COMP:10197"/>
        <dbReference type="ChEBI" id="CHEBI:15378"/>
        <dbReference type="ChEBI" id="CHEBI:57856"/>
        <dbReference type="ChEBI" id="CHEBI:59789"/>
        <dbReference type="ChEBI" id="CHEBI:74454"/>
        <dbReference type="ChEBI" id="CHEBI:74455"/>
        <dbReference type="EC" id="2.1.1.61"/>
    </reaction>
</comment>
<dbReference type="GO" id="GO:0016645">
    <property type="term" value="F:oxidoreductase activity, acting on the CH-NH group of donors"/>
    <property type="evidence" value="ECO:0007669"/>
    <property type="project" value="InterPro"/>
</dbReference>
<comment type="cofactor">
    <cofactor evidence="10">
        <name>FAD</name>
        <dbReference type="ChEBI" id="CHEBI:57692"/>
    </cofactor>
</comment>
<feature type="region of interest" description="tRNA (mnm(5)s(2)U34)-methyltransferase" evidence="10">
    <location>
        <begin position="1"/>
        <end position="253"/>
    </location>
</feature>
<feature type="domain" description="FAD dependent oxidoreductase" evidence="11">
    <location>
        <begin position="281"/>
        <end position="635"/>
    </location>
</feature>
<accession>A0A9X2IBL0</accession>
<dbReference type="SUPFAM" id="SSF51905">
    <property type="entry name" value="FAD/NAD(P)-binding domain"/>
    <property type="match status" value="1"/>
</dbReference>
<dbReference type="Gene3D" id="3.50.50.60">
    <property type="entry name" value="FAD/NAD(P)-binding domain"/>
    <property type="match status" value="1"/>
</dbReference>
<comment type="similarity">
    <text evidence="10">In the C-terminal section; belongs to the DAO family.</text>
</comment>
<dbReference type="GO" id="GO:0050660">
    <property type="term" value="F:flavin adenine dinucleotide binding"/>
    <property type="evidence" value="ECO:0007669"/>
    <property type="project" value="UniProtKB-UniRule"/>
</dbReference>
<keyword evidence="4 10" id="KW-0808">Transferase</keyword>
<dbReference type="PANTHER" id="PTHR13847">
    <property type="entry name" value="SARCOSINE DEHYDROGENASE-RELATED"/>
    <property type="match status" value="1"/>
</dbReference>
<feature type="region of interest" description="FAD-dependent cmnm(5)s(2)U34 oxidoreductase" evidence="10">
    <location>
        <begin position="283"/>
        <end position="669"/>
    </location>
</feature>
<dbReference type="Proteomes" id="UP001139721">
    <property type="component" value="Unassembled WGS sequence"/>
</dbReference>
<dbReference type="EMBL" id="JAJKBJ010000017">
    <property type="protein sequence ID" value="MCL9685009.1"/>
    <property type="molecule type" value="Genomic_DNA"/>
</dbReference>
<dbReference type="InterPro" id="IPR047785">
    <property type="entry name" value="tRNA_MNMC2"/>
</dbReference>
<evidence type="ECO:0000256" key="9">
    <source>
        <dbReference type="ARBA" id="ARBA00023268"/>
    </source>
</evidence>
<dbReference type="Gene3D" id="3.40.50.150">
    <property type="entry name" value="Vaccinia Virus protein VP39"/>
    <property type="match status" value="1"/>
</dbReference>
<gene>
    <name evidence="10 13" type="primary">mnmC</name>
    <name evidence="13" type="ORF">LOX96_12955</name>
</gene>
<protein>
    <recommendedName>
        <fullName evidence="10">tRNA 5-methylaminomethyl-2-thiouridine biosynthesis bifunctional protein MnmC</fullName>
        <shortName evidence="10">tRNA mnm(5)s(2)U biosynthesis bifunctional protein</shortName>
    </recommendedName>
    <domain>
        <recommendedName>
            <fullName evidence="10">tRNA (mnm(5)s(2)U34)-methyltransferase</fullName>
            <ecNumber evidence="10">2.1.1.61</ecNumber>
        </recommendedName>
    </domain>
    <domain>
        <recommendedName>
            <fullName evidence="10">FAD-dependent cmnm(5)s(2)U34 oxidoreductase</fullName>
            <ecNumber evidence="10">1.5.-.-</ecNumber>
        </recommendedName>
    </domain>
</protein>
<reference evidence="13" key="1">
    <citation type="submission" date="2021-11" db="EMBL/GenBank/DDBJ databases">
        <title>Legionella maioricencis sp. nov., a new species isolated from hot water samples in Mallorca.</title>
        <authorList>
            <person name="Crespi S."/>
            <person name="Drasar V."/>
            <person name="Salva-Serra F."/>
            <person name="Jaen-Luchoro D."/>
            <person name="Pineiro-Iglesias B."/>
            <person name="Aliaga F."/>
            <person name="Fernandez-Juarez V."/>
            <person name="Coll G."/>
            <person name="Moore E.R.B."/>
            <person name="Bennasar-Figueras A."/>
        </authorList>
    </citation>
    <scope>NUCLEOTIDE SEQUENCE</scope>
    <source>
        <strain evidence="13">HCPI-6</strain>
    </source>
</reference>
<evidence type="ECO:0000256" key="3">
    <source>
        <dbReference type="ARBA" id="ARBA00022630"/>
    </source>
</evidence>
<keyword evidence="14" id="KW-1185">Reference proteome</keyword>
<dbReference type="PANTHER" id="PTHR13847:SF283">
    <property type="entry name" value="TRNA 5-METHYLAMINOMETHYL-2-THIOURIDINE BIOSYNTHESIS BIFUNCTIONAL PROTEIN MNMC"/>
    <property type="match status" value="1"/>
</dbReference>
<dbReference type="GO" id="GO:0004808">
    <property type="term" value="F:tRNA (5-methylaminomethyl-2-thiouridylate)(34)-methyltransferase activity"/>
    <property type="evidence" value="ECO:0007669"/>
    <property type="project" value="UniProtKB-EC"/>
</dbReference>
<evidence type="ECO:0000313" key="14">
    <source>
        <dbReference type="Proteomes" id="UP001139721"/>
    </source>
</evidence>
<evidence type="ECO:0000256" key="1">
    <source>
        <dbReference type="ARBA" id="ARBA00022490"/>
    </source>
</evidence>
<dbReference type="NCBIfam" id="TIGR03197">
    <property type="entry name" value="MnmC_Cterm"/>
    <property type="match status" value="1"/>
</dbReference>
<keyword evidence="9 10" id="KW-0511">Multifunctional enzyme</keyword>
<evidence type="ECO:0000256" key="5">
    <source>
        <dbReference type="ARBA" id="ARBA00022691"/>
    </source>
</evidence>
<keyword evidence="1 10" id="KW-0963">Cytoplasm</keyword>
<dbReference type="InterPro" id="IPR029063">
    <property type="entry name" value="SAM-dependent_MTases_sf"/>
</dbReference>
<feature type="domain" description="MnmC-like methyltransferase" evidence="12">
    <location>
        <begin position="117"/>
        <end position="251"/>
    </location>
</feature>
<keyword evidence="2 10" id="KW-0489">Methyltransferase</keyword>
<evidence type="ECO:0000256" key="6">
    <source>
        <dbReference type="ARBA" id="ARBA00022694"/>
    </source>
</evidence>
<dbReference type="EC" id="1.5.-.-" evidence="10"/>
<evidence type="ECO:0000256" key="4">
    <source>
        <dbReference type="ARBA" id="ARBA00022679"/>
    </source>
</evidence>
<keyword evidence="5 10" id="KW-0949">S-adenosyl-L-methionine</keyword>
<name>A0A9X2IBL0_9GAMM</name>
<evidence type="ECO:0000256" key="8">
    <source>
        <dbReference type="ARBA" id="ARBA00023002"/>
    </source>
</evidence>
<keyword evidence="8 10" id="KW-0560">Oxidoreductase</keyword>
<dbReference type="InterPro" id="IPR036188">
    <property type="entry name" value="FAD/NAD-bd_sf"/>
</dbReference>
<dbReference type="GO" id="GO:0002097">
    <property type="term" value="P:tRNA wobble base modification"/>
    <property type="evidence" value="ECO:0007669"/>
    <property type="project" value="UniProtKB-UniRule"/>
</dbReference>
<comment type="function">
    <text evidence="10">Catalyzes the last two steps in the biosynthesis of 5-methylaminomethyl-2-thiouridine (mnm(5)s(2)U) at the wobble position (U34) in tRNA. Catalyzes the FAD-dependent demodification of cmnm(5)s(2)U34 to nm(5)s(2)U34, followed by the transfer of a methyl group from S-adenosyl-L-methionine to nm(5)s(2)U34, to form mnm(5)s(2)U34.</text>
</comment>
<dbReference type="Pfam" id="PF01266">
    <property type="entry name" value="DAO"/>
    <property type="match status" value="1"/>
</dbReference>
<dbReference type="GO" id="GO:0032259">
    <property type="term" value="P:methylation"/>
    <property type="evidence" value="ECO:0007669"/>
    <property type="project" value="UniProtKB-KW"/>
</dbReference>
<sequence>MSSPFIPIKTADLEWRDGLPFSILYDDIYFSAESGVKQSRHVFIDGNDLINRWLNLPNDVPIVFNIAETGFGIGLNFLLTWQLWERYAPPSARLHFISCEKNPLTIADLKRCLNLWPELAEQANQLIDNYPVLTPGYHHLSFSNSRVILTLMLGEAFESYEQLLICGESILESDLRTTFIDAWYLDGFSPKKNESIWSDSLLKVIAMLSREGTTLATYTAAASVKSIVNEVGFRVEKKKGFGQKRHMISGYFKKNAPLRLKTRHTPWHVGASARQQKKTALIIGAGLAGSYTAYSLAKRGWQVTIIDELDAAGQGGSANQQAILFPKVSAYKSPLTQFMLSAFLYANQVYTQILNQLKLGELKGSLLLAHNDKEKKAQRSLEDWLLHYPELGELVNEQRASELAGISLDKTGLFIPLSGWINSPALCQELVKSDRINLLTNYSVSSLVFDNHQWVIHDIEAPVLILANGPRVNSFKETSHLPVKTIRGQMTAIQSTASSNQLIIPLCAEGHVLPELNGAHHFGATYEPGMTTAPIYATDDEKNMMRLNQITDEELWSKKVVAHWAGLRAATPDYLPLVGMAPKMEEFISLFAGLESNSKRWIAKAGSYYPGLYICAGFGSRGLTTVPLCAEWLAGLINNEISSLPRNLIHALSPSRFLRRNITRGFKEL</sequence>
<dbReference type="NCBIfam" id="NF033855">
    <property type="entry name" value="tRNA_MNMC2"/>
    <property type="match status" value="1"/>
</dbReference>
<keyword evidence="6 10" id="KW-0819">tRNA processing</keyword>
<dbReference type="NCBIfam" id="NF002481">
    <property type="entry name" value="PRK01747.1-2"/>
    <property type="match status" value="1"/>
</dbReference>
<dbReference type="InterPro" id="IPR017610">
    <property type="entry name" value="tRNA_S-uridine_synth_MnmC_C"/>
</dbReference>
<dbReference type="InterPro" id="IPR006076">
    <property type="entry name" value="FAD-dep_OxRdtase"/>
</dbReference>
<evidence type="ECO:0000256" key="10">
    <source>
        <dbReference type="HAMAP-Rule" id="MF_01102"/>
    </source>
</evidence>
<dbReference type="AlphaFoldDB" id="A0A9X2IBL0"/>
<evidence type="ECO:0000259" key="11">
    <source>
        <dbReference type="Pfam" id="PF01266"/>
    </source>
</evidence>
<dbReference type="EC" id="2.1.1.61" evidence="10"/>
<dbReference type="RefSeq" id="WP_250422396.1">
    <property type="nucleotide sequence ID" value="NZ_JAJKBJ010000017.1"/>
</dbReference>
<comment type="subcellular location">
    <subcellularLocation>
        <location evidence="10">Cytoplasm</location>
    </subcellularLocation>
</comment>
<dbReference type="Pfam" id="PF05430">
    <property type="entry name" value="Methyltransf_30"/>
    <property type="match status" value="1"/>
</dbReference>
<evidence type="ECO:0000256" key="7">
    <source>
        <dbReference type="ARBA" id="ARBA00022827"/>
    </source>
</evidence>
<dbReference type="InterPro" id="IPR023032">
    <property type="entry name" value="tRNA_MAMT_biosynth_bifunc_MnmC"/>
</dbReference>
<evidence type="ECO:0000256" key="2">
    <source>
        <dbReference type="ARBA" id="ARBA00022603"/>
    </source>
</evidence>
<keyword evidence="3 10" id="KW-0285">Flavoprotein</keyword>
<dbReference type="Gene3D" id="3.30.9.10">
    <property type="entry name" value="D-Amino Acid Oxidase, subunit A, domain 2"/>
    <property type="match status" value="1"/>
</dbReference>
<keyword evidence="7 10" id="KW-0274">FAD</keyword>
<comment type="caution">
    <text evidence="13">The sequence shown here is derived from an EMBL/GenBank/DDBJ whole genome shotgun (WGS) entry which is preliminary data.</text>
</comment>
<comment type="similarity">
    <text evidence="10">In the N-terminal section; belongs to the methyltransferase superfamily. tRNA (mnm(5)s(2)U34)-methyltransferase family.</text>
</comment>
<dbReference type="InterPro" id="IPR008471">
    <property type="entry name" value="MnmC-like_methylTransf"/>
</dbReference>
<evidence type="ECO:0000259" key="12">
    <source>
        <dbReference type="Pfam" id="PF05430"/>
    </source>
</evidence>
<evidence type="ECO:0000313" key="13">
    <source>
        <dbReference type="EMBL" id="MCL9685009.1"/>
    </source>
</evidence>